<evidence type="ECO:0000313" key="9">
    <source>
        <dbReference type="EMBL" id="GGE41624.1"/>
    </source>
</evidence>
<protein>
    <recommendedName>
        <fullName evidence="11">DUF2029 domain-containing protein</fullName>
    </recommendedName>
</protein>
<evidence type="ECO:0000256" key="5">
    <source>
        <dbReference type="ARBA" id="ARBA00022989"/>
    </source>
</evidence>
<evidence type="ECO:0000313" key="10">
    <source>
        <dbReference type="Proteomes" id="UP000606730"/>
    </source>
</evidence>
<dbReference type="GO" id="GO:0005886">
    <property type="term" value="C:plasma membrane"/>
    <property type="evidence" value="ECO:0007669"/>
    <property type="project" value="UniProtKB-SubCell"/>
</dbReference>
<evidence type="ECO:0000256" key="8">
    <source>
        <dbReference type="SAM" id="Phobius"/>
    </source>
</evidence>
<evidence type="ECO:0000256" key="7">
    <source>
        <dbReference type="ARBA" id="ARBA00024033"/>
    </source>
</evidence>
<feature type="transmembrane region" description="Helical" evidence="8">
    <location>
        <begin position="20"/>
        <end position="43"/>
    </location>
</feature>
<comment type="subcellular location">
    <subcellularLocation>
        <location evidence="1">Cell membrane</location>
        <topology evidence="1">Multi-pass membrane protein</topology>
    </subcellularLocation>
</comment>
<dbReference type="EMBL" id="BMKN01000001">
    <property type="protein sequence ID" value="GGE41624.1"/>
    <property type="molecule type" value="Genomic_DNA"/>
</dbReference>
<evidence type="ECO:0000256" key="6">
    <source>
        <dbReference type="ARBA" id="ARBA00023136"/>
    </source>
</evidence>
<feature type="transmembrane region" description="Helical" evidence="8">
    <location>
        <begin position="281"/>
        <end position="299"/>
    </location>
</feature>
<keyword evidence="4 8" id="KW-0812">Transmembrane</keyword>
<comment type="caution">
    <text evidence="9">The sequence shown here is derived from an EMBL/GenBank/DDBJ whole genome shotgun (WGS) entry which is preliminary data.</text>
</comment>
<dbReference type="Pfam" id="PF09594">
    <property type="entry name" value="GT87"/>
    <property type="match status" value="1"/>
</dbReference>
<organism evidence="9 10">
    <name type="scientific">Actibacterium pelagium</name>
    <dbReference type="NCBI Taxonomy" id="2029103"/>
    <lineage>
        <taxon>Bacteria</taxon>
        <taxon>Pseudomonadati</taxon>
        <taxon>Pseudomonadota</taxon>
        <taxon>Alphaproteobacteria</taxon>
        <taxon>Rhodobacterales</taxon>
        <taxon>Roseobacteraceae</taxon>
        <taxon>Actibacterium</taxon>
    </lineage>
</organism>
<reference evidence="9" key="2">
    <citation type="submission" date="2020-09" db="EMBL/GenBank/DDBJ databases">
        <authorList>
            <person name="Sun Q."/>
            <person name="Zhou Y."/>
        </authorList>
    </citation>
    <scope>NUCLEOTIDE SEQUENCE</scope>
    <source>
        <strain evidence="9">CGMCC 1.16012</strain>
    </source>
</reference>
<feature type="transmembrane region" description="Helical" evidence="8">
    <location>
        <begin position="216"/>
        <end position="240"/>
    </location>
</feature>
<evidence type="ECO:0000256" key="4">
    <source>
        <dbReference type="ARBA" id="ARBA00022692"/>
    </source>
</evidence>
<evidence type="ECO:0008006" key="11">
    <source>
        <dbReference type="Google" id="ProtNLM"/>
    </source>
</evidence>
<dbReference type="GO" id="GO:0016758">
    <property type="term" value="F:hexosyltransferase activity"/>
    <property type="evidence" value="ECO:0007669"/>
    <property type="project" value="InterPro"/>
</dbReference>
<keyword evidence="6 8" id="KW-0472">Membrane</keyword>
<proteinExistence type="inferred from homology"/>
<feature type="transmembrane region" description="Helical" evidence="8">
    <location>
        <begin position="154"/>
        <end position="176"/>
    </location>
</feature>
<reference evidence="9" key="1">
    <citation type="journal article" date="2014" name="Int. J. Syst. Evol. Microbiol.">
        <title>Complete genome sequence of Corynebacterium casei LMG S-19264T (=DSM 44701T), isolated from a smear-ripened cheese.</title>
        <authorList>
            <consortium name="US DOE Joint Genome Institute (JGI-PGF)"/>
            <person name="Walter F."/>
            <person name="Albersmeier A."/>
            <person name="Kalinowski J."/>
            <person name="Ruckert C."/>
        </authorList>
    </citation>
    <scope>NUCLEOTIDE SEQUENCE</scope>
    <source>
        <strain evidence="9">CGMCC 1.16012</strain>
    </source>
</reference>
<dbReference type="InterPro" id="IPR018584">
    <property type="entry name" value="GT87"/>
</dbReference>
<evidence type="ECO:0000256" key="3">
    <source>
        <dbReference type="ARBA" id="ARBA00022679"/>
    </source>
</evidence>
<gene>
    <name evidence="9" type="ORF">GCM10011517_06550</name>
</gene>
<comment type="similarity">
    <text evidence="7">Belongs to the glycosyltransferase 87 family.</text>
</comment>
<accession>A0A917ABN4</accession>
<feature type="transmembrane region" description="Helical" evidence="8">
    <location>
        <begin position="188"/>
        <end position="210"/>
    </location>
</feature>
<keyword evidence="2" id="KW-1003">Cell membrane</keyword>
<keyword evidence="5 8" id="KW-1133">Transmembrane helix</keyword>
<name>A0A917ABN4_9RHOB</name>
<feature type="transmembrane region" description="Helical" evidence="8">
    <location>
        <begin position="117"/>
        <end position="134"/>
    </location>
</feature>
<feature type="transmembrane region" description="Helical" evidence="8">
    <location>
        <begin position="379"/>
        <end position="397"/>
    </location>
</feature>
<keyword evidence="10" id="KW-1185">Reference proteome</keyword>
<keyword evidence="3" id="KW-0808">Transferase</keyword>
<dbReference type="RefSeq" id="WP_095596451.1">
    <property type="nucleotide sequence ID" value="NZ_BMKN01000001.1"/>
</dbReference>
<evidence type="ECO:0000256" key="2">
    <source>
        <dbReference type="ARBA" id="ARBA00022475"/>
    </source>
</evidence>
<dbReference type="OrthoDB" id="7679563at2"/>
<sequence length="409" mass="44748">MTLPNQTPGDLRLSNFAARWRVPFGILFTAAMVGAAFIFVFTISQYPRGEGCRDVLVDFCVFWSAAKLAMDGQVMSVFSQDLIAQFGTMESAGWAPWLHPAATLLALYPIGAMEMQIAWALFTGLSVLAMLIAARPFTAPHTPIWTSFALAPAVMPALIIGQFTMLWMAGLLAALWQLREGRKVAAGVLIGLLTLKPTLGILIPVALLAAKEWKVIIFASATTIGINIVASLLFGFSYWPELLNTYAEHKDWLLVELSGLQQMGSPAALLASLGVTSDTAVLLQGLLLPILALWVFWVWRQDIEFDRKAALLCAALPLSTPYLWHYDAGLVLLSGLFLLRAGQLDRSVLGVIALCLLCFGPGLRTWMSLLTPWDVPHSAWITVPMMSLALLLCLRPVRSTPQQPLERTT</sequence>
<feature type="transmembrane region" description="Helical" evidence="8">
    <location>
        <begin position="348"/>
        <end position="367"/>
    </location>
</feature>
<evidence type="ECO:0000256" key="1">
    <source>
        <dbReference type="ARBA" id="ARBA00004651"/>
    </source>
</evidence>
<dbReference type="Proteomes" id="UP000606730">
    <property type="component" value="Unassembled WGS sequence"/>
</dbReference>
<dbReference type="AlphaFoldDB" id="A0A917ABN4"/>